<sequence>MKKYSTLGLIGGLLLIFCFFAALIYAKIWHAESPGASILDFQDVLTMILFFLLPAVIGITGVFLAPNSAYTGGLLQLIVGIPGTLIFFFASFVALISVPLFVIVPFPALVGFFLLARSGATEIKRIPVARVGQ</sequence>
<evidence type="ECO:0000256" key="1">
    <source>
        <dbReference type="SAM" id="Phobius"/>
    </source>
</evidence>
<dbReference type="RefSeq" id="WP_341469289.1">
    <property type="nucleotide sequence ID" value="NZ_CP128399.1"/>
</dbReference>
<evidence type="ECO:0000313" key="5">
    <source>
        <dbReference type="Proteomes" id="UP001431572"/>
    </source>
</evidence>
<dbReference type="EMBL" id="CP128399">
    <property type="protein sequence ID" value="WJW67395.1"/>
    <property type="molecule type" value="Genomic_DNA"/>
</dbReference>
<feature type="transmembrane region" description="Helical" evidence="1">
    <location>
        <begin position="45"/>
        <end position="65"/>
    </location>
</feature>
<dbReference type="EMBL" id="JACATZ010000001">
    <property type="protein sequence ID" value="NWJ45522.1"/>
    <property type="molecule type" value="Genomic_DNA"/>
</dbReference>
<keyword evidence="1" id="KW-1133">Transmembrane helix</keyword>
<protein>
    <submittedName>
        <fullName evidence="2">Uncharacterized protein</fullName>
    </submittedName>
</protein>
<keyword evidence="1" id="KW-0812">Transmembrane</keyword>
<proteinExistence type="predicted"/>
<reference evidence="3" key="2">
    <citation type="journal article" date="2024" name="Nature">
        <title>Anoxygenic phototroph of the Chloroflexota uses a type I reaction centre.</title>
        <authorList>
            <person name="Tsuji J.M."/>
            <person name="Shaw N.A."/>
            <person name="Nagashima S."/>
            <person name="Venkiteswaran J.J."/>
            <person name="Schiff S.L."/>
            <person name="Watanabe T."/>
            <person name="Fukui M."/>
            <person name="Hanada S."/>
            <person name="Tank M."/>
            <person name="Neufeld J.D."/>
        </authorList>
    </citation>
    <scope>NUCLEOTIDE SEQUENCE</scope>
    <source>
        <strain evidence="3">L227-S17</strain>
    </source>
</reference>
<accession>A0A8T7LYY5</accession>
<feature type="transmembrane region" description="Helical" evidence="1">
    <location>
        <begin position="7"/>
        <end position="25"/>
    </location>
</feature>
<keyword evidence="1" id="KW-0472">Membrane</keyword>
<feature type="transmembrane region" description="Helical" evidence="1">
    <location>
        <begin position="72"/>
        <end position="90"/>
    </location>
</feature>
<dbReference type="Proteomes" id="UP001431572">
    <property type="component" value="Chromosome 1"/>
</dbReference>
<gene>
    <name evidence="2" type="ORF">HXX08_06565</name>
    <name evidence="3" type="ORF">OZ401_000661</name>
</gene>
<organism evidence="2 4">
    <name type="scientific">Candidatus Chlorohelix allophototropha</name>
    <dbReference type="NCBI Taxonomy" id="3003348"/>
    <lineage>
        <taxon>Bacteria</taxon>
        <taxon>Bacillati</taxon>
        <taxon>Chloroflexota</taxon>
        <taxon>Chloroflexia</taxon>
        <taxon>Candidatus Chloroheliales</taxon>
        <taxon>Candidatus Chloroheliaceae</taxon>
        <taxon>Candidatus Chlorohelix</taxon>
    </lineage>
</organism>
<dbReference type="Proteomes" id="UP000521676">
    <property type="component" value="Unassembled WGS sequence"/>
</dbReference>
<keyword evidence="5" id="KW-1185">Reference proteome</keyword>
<name>A0A8T7LYY5_9CHLR</name>
<evidence type="ECO:0000313" key="4">
    <source>
        <dbReference type="Proteomes" id="UP000521676"/>
    </source>
</evidence>
<evidence type="ECO:0000313" key="3">
    <source>
        <dbReference type="EMBL" id="WJW67395.1"/>
    </source>
</evidence>
<dbReference type="AlphaFoldDB" id="A0A8T7LYY5"/>
<reference evidence="2 4" key="1">
    <citation type="submission" date="2020-06" db="EMBL/GenBank/DDBJ databases">
        <title>Anoxygenic phototrophic Chloroflexota member uses a Type I reaction center.</title>
        <authorList>
            <person name="Tsuji J.M."/>
            <person name="Shaw N.A."/>
            <person name="Nagashima S."/>
            <person name="Venkiteswaran J."/>
            <person name="Schiff S.L."/>
            <person name="Hanada S."/>
            <person name="Tank M."/>
            <person name="Neufeld J.D."/>
        </authorList>
    </citation>
    <scope>NUCLEOTIDE SEQUENCE [LARGE SCALE GENOMIC DNA]</scope>
    <source>
        <strain evidence="2">L227-S17</strain>
    </source>
</reference>
<evidence type="ECO:0000313" key="2">
    <source>
        <dbReference type="EMBL" id="NWJ45522.1"/>
    </source>
</evidence>
<feature type="transmembrane region" description="Helical" evidence="1">
    <location>
        <begin position="96"/>
        <end position="116"/>
    </location>
</feature>